<reference evidence="2" key="2">
    <citation type="journal article" date="2015" name="Data Brief">
        <title>Shoot transcriptome of the giant reed, Arundo donax.</title>
        <authorList>
            <person name="Barrero R.A."/>
            <person name="Guerrero F.D."/>
            <person name="Moolhuijzen P."/>
            <person name="Goolsby J.A."/>
            <person name="Tidwell J."/>
            <person name="Bellgard S.E."/>
            <person name="Bellgard M.I."/>
        </authorList>
    </citation>
    <scope>NUCLEOTIDE SEQUENCE</scope>
    <source>
        <tissue evidence="2">Shoot tissue taken approximately 20 cm above the soil surface</tissue>
    </source>
</reference>
<dbReference type="AlphaFoldDB" id="A0A0A9BLD7"/>
<evidence type="ECO:0000256" key="1">
    <source>
        <dbReference type="SAM" id="SignalP"/>
    </source>
</evidence>
<organism evidence="2">
    <name type="scientific">Arundo donax</name>
    <name type="common">Giant reed</name>
    <name type="synonym">Donax arundinaceus</name>
    <dbReference type="NCBI Taxonomy" id="35708"/>
    <lineage>
        <taxon>Eukaryota</taxon>
        <taxon>Viridiplantae</taxon>
        <taxon>Streptophyta</taxon>
        <taxon>Embryophyta</taxon>
        <taxon>Tracheophyta</taxon>
        <taxon>Spermatophyta</taxon>
        <taxon>Magnoliopsida</taxon>
        <taxon>Liliopsida</taxon>
        <taxon>Poales</taxon>
        <taxon>Poaceae</taxon>
        <taxon>PACMAD clade</taxon>
        <taxon>Arundinoideae</taxon>
        <taxon>Arundineae</taxon>
        <taxon>Arundo</taxon>
    </lineage>
</organism>
<feature type="signal peptide" evidence="1">
    <location>
        <begin position="1"/>
        <end position="20"/>
    </location>
</feature>
<evidence type="ECO:0000313" key="2">
    <source>
        <dbReference type="EMBL" id="JAD62983.1"/>
    </source>
</evidence>
<dbReference type="EMBL" id="GBRH01234912">
    <property type="protein sequence ID" value="JAD62983.1"/>
    <property type="molecule type" value="Transcribed_RNA"/>
</dbReference>
<name>A0A0A9BLD7_ARUDO</name>
<proteinExistence type="predicted"/>
<reference evidence="2" key="1">
    <citation type="submission" date="2014-09" db="EMBL/GenBank/DDBJ databases">
        <authorList>
            <person name="Magalhaes I.L.F."/>
            <person name="Oliveira U."/>
            <person name="Santos F.R."/>
            <person name="Vidigal T.H.D.A."/>
            <person name="Brescovit A.D."/>
            <person name="Santos A.J."/>
        </authorList>
    </citation>
    <scope>NUCLEOTIDE SEQUENCE</scope>
    <source>
        <tissue evidence="2">Shoot tissue taken approximately 20 cm above the soil surface</tissue>
    </source>
</reference>
<accession>A0A0A9BLD7</accession>
<protein>
    <submittedName>
        <fullName evidence="2">Uncharacterized protein</fullName>
    </submittedName>
</protein>
<keyword evidence="1" id="KW-0732">Signal</keyword>
<feature type="chain" id="PRO_5002044229" evidence="1">
    <location>
        <begin position="21"/>
        <end position="40"/>
    </location>
</feature>
<sequence>MLQILPSGVVWLCFLPSCSWQGPFCFLDSSQRKQKKFCPL</sequence>